<accession>A0A2V1EDY6</accession>
<gene>
    <name evidence="13" type="ORF">DM02DRAFT_608497</name>
</gene>
<dbReference type="PANTHER" id="PTHR16222:SF24">
    <property type="entry name" value="ADP-RIBOSYLHYDROLASE ARH3"/>
    <property type="match status" value="1"/>
</dbReference>
<evidence type="ECO:0000256" key="12">
    <source>
        <dbReference type="PIRSR" id="PIRSR605502-1"/>
    </source>
</evidence>
<keyword evidence="3 13" id="KW-0378">Hydrolase</keyword>
<evidence type="ECO:0000256" key="2">
    <source>
        <dbReference type="ARBA" id="ARBA00012255"/>
    </source>
</evidence>
<protein>
    <recommendedName>
        <fullName evidence="4">ADP-ribosylhydrolase ARH3</fullName>
        <ecNumber evidence="2">3.2.1.143</ecNumber>
    </recommendedName>
    <alternativeName>
        <fullName evidence="5">ADP-ribose glycohydrolase ARH3</fullName>
    </alternativeName>
    <alternativeName>
        <fullName evidence="6">ADP-ribosylhydrolase 3</fullName>
    </alternativeName>
    <alternativeName>
        <fullName evidence="9">O-acetyl-ADP-ribose deacetylase ARH3</fullName>
    </alternativeName>
    <alternativeName>
        <fullName evidence="10">Poly(ADP-ribose) glycohydrolase ARH3</fullName>
    </alternativeName>
    <alternativeName>
        <fullName evidence="8">[Protein ADP-ribosylarginine] hydrolase-like protein 2</fullName>
    </alternativeName>
    <alternativeName>
        <fullName evidence="7">[Protein ADP-ribosylserine] hydrolase</fullName>
    </alternativeName>
</protein>
<feature type="binding site" evidence="12">
    <location>
        <position position="289"/>
    </location>
    <ligand>
        <name>Mg(2+)</name>
        <dbReference type="ChEBI" id="CHEBI:18420"/>
        <label>1</label>
    </ligand>
</feature>
<dbReference type="PANTHER" id="PTHR16222">
    <property type="entry name" value="ADP-RIBOSYLGLYCOHYDROLASE"/>
    <property type="match status" value="1"/>
</dbReference>
<comment type="cofactor">
    <cofactor evidence="12">
        <name>Mg(2+)</name>
        <dbReference type="ChEBI" id="CHEBI:18420"/>
    </cofactor>
    <text evidence="12">Binds 2 magnesium ions per subunit.</text>
</comment>
<evidence type="ECO:0000256" key="5">
    <source>
        <dbReference type="ARBA" id="ARBA00042398"/>
    </source>
</evidence>
<dbReference type="Pfam" id="PF03747">
    <property type="entry name" value="ADP_ribosyl_GH"/>
    <property type="match status" value="1"/>
</dbReference>
<comment type="catalytic activity">
    <reaction evidence="11">
        <text>alpha-NAD(+) + H2O = ADP-D-ribose + nicotinamide + H(+)</text>
        <dbReference type="Rhea" id="RHEA:68792"/>
        <dbReference type="ChEBI" id="CHEBI:15377"/>
        <dbReference type="ChEBI" id="CHEBI:15378"/>
        <dbReference type="ChEBI" id="CHEBI:17154"/>
        <dbReference type="ChEBI" id="CHEBI:57967"/>
        <dbReference type="ChEBI" id="CHEBI:77017"/>
    </reaction>
</comment>
<dbReference type="Gene3D" id="1.10.4080.10">
    <property type="entry name" value="ADP-ribosylation/Crystallin J1"/>
    <property type="match status" value="1"/>
</dbReference>
<feature type="binding site" evidence="12">
    <location>
        <position position="287"/>
    </location>
    <ligand>
        <name>Mg(2+)</name>
        <dbReference type="ChEBI" id="CHEBI:18420"/>
        <label>1</label>
    </ligand>
</feature>
<organism evidence="13 14">
    <name type="scientific">Periconia macrospinosa</name>
    <dbReference type="NCBI Taxonomy" id="97972"/>
    <lineage>
        <taxon>Eukaryota</taxon>
        <taxon>Fungi</taxon>
        <taxon>Dikarya</taxon>
        <taxon>Ascomycota</taxon>
        <taxon>Pezizomycotina</taxon>
        <taxon>Dothideomycetes</taxon>
        <taxon>Pleosporomycetidae</taxon>
        <taxon>Pleosporales</taxon>
        <taxon>Massarineae</taxon>
        <taxon>Periconiaceae</taxon>
        <taxon>Periconia</taxon>
    </lineage>
</organism>
<dbReference type="Gene3D" id="2.60.120.560">
    <property type="entry name" value="Exo-inulinase, domain 1"/>
    <property type="match status" value="1"/>
</dbReference>
<keyword evidence="14" id="KW-1185">Reference proteome</keyword>
<reference evidence="13 14" key="1">
    <citation type="journal article" date="2018" name="Sci. Rep.">
        <title>Comparative genomics provides insights into the lifestyle and reveals functional heterogeneity of dark septate endophytic fungi.</title>
        <authorList>
            <person name="Knapp D.G."/>
            <person name="Nemeth J.B."/>
            <person name="Barry K."/>
            <person name="Hainaut M."/>
            <person name="Henrissat B."/>
            <person name="Johnson J."/>
            <person name="Kuo A."/>
            <person name="Lim J.H.P."/>
            <person name="Lipzen A."/>
            <person name="Nolan M."/>
            <person name="Ohm R.A."/>
            <person name="Tamas L."/>
            <person name="Grigoriev I.V."/>
            <person name="Spatafora J.W."/>
            <person name="Nagy L.G."/>
            <person name="Kovacs G.M."/>
        </authorList>
    </citation>
    <scope>NUCLEOTIDE SEQUENCE [LARGE SCALE GENOMIC DNA]</scope>
    <source>
        <strain evidence="13 14">DSE2036</strain>
    </source>
</reference>
<feature type="binding site" evidence="12">
    <location>
        <position position="63"/>
    </location>
    <ligand>
        <name>Mg(2+)</name>
        <dbReference type="ChEBI" id="CHEBI:18420"/>
        <label>1</label>
    </ligand>
</feature>
<evidence type="ECO:0000256" key="1">
    <source>
        <dbReference type="ARBA" id="ARBA00010702"/>
    </source>
</evidence>
<evidence type="ECO:0000256" key="8">
    <source>
        <dbReference type="ARBA" id="ARBA00042850"/>
    </source>
</evidence>
<keyword evidence="12" id="KW-0479">Metal-binding</keyword>
<dbReference type="Proteomes" id="UP000244855">
    <property type="component" value="Unassembled WGS sequence"/>
</dbReference>
<dbReference type="GO" id="GO:0046872">
    <property type="term" value="F:metal ion binding"/>
    <property type="evidence" value="ECO:0007669"/>
    <property type="project" value="UniProtKB-KW"/>
</dbReference>
<evidence type="ECO:0000256" key="9">
    <source>
        <dbReference type="ARBA" id="ARBA00043187"/>
    </source>
</evidence>
<dbReference type="EMBL" id="KZ805302">
    <property type="protein sequence ID" value="PVI07884.1"/>
    <property type="molecule type" value="Genomic_DNA"/>
</dbReference>
<evidence type="ECO:0000313" key="13">
    <source>
        <dbReference type="EMBL" id="PVI07884.1"/>
    </source>
</evidence>
<evidence type="ECO:0000256" key="10">
    <source>
        <dbReference type="ARBA" id="ARBA00043193"/>
    </source>
</evidence>
<dbReference type="AlphaFoldDB" id="A0A2V1EDY6"/>
<evidence type="ECO:0000256" key="11">
    <source>
        <dbReference type="ARBA" id="ARBA00049015"/>
    </source>
</evidence>
<dbReference type="InterPro" id="IPR005502">
    <property type="entry name" value="Ribosyl_crysJ1"/>
</dbReference>
<evidence type="ECO:0000256" key="6">
    <source>
        <dbReference type="ARBA" id="ARBA00042471"/>
    </source>
</evidence>
<evidence type="ECO:0000313" key="14">
    <source>
        <dbReference type="Proteomes" id="UP000244855"/>
    </source>
</evidence>
<evidence type="ECO:0000256" key="7">
    <source>
        <dbReference type="ARBA" id="ARBA00042722"/>
    </source>
</evidence>
<dbReference type="InterPro" id="IPR050792">
    <property type="entry name" value="ADP-ribosylglycohydrolase"/>
</dbReference>
<proteinExistence type="inferred from homology"/>
<dbReference type="GO" id="GO:0004649">
    <property type="term" value="F:poly(ADP-ribose) glycohydrolase activity"/>
    <property type="evidence" value="ECO:0007669"/>
    <property type="project" value="UniProtKB-EC"/>
</dbReference>
<dbReference type="OrthoDB" id="44736at2759"/>
<comment type="similarity">
    <text evidence="1">Belongs to the ADP-ribosylglycohydrolase family.</text>
</comment>
<dbReference type="SUPFAM" id="SSF101478">
    <property type="entry name" value="ADP-ribosylglycohydrolase"/>
    <property type="match status" value="1"/>
</dbReference>
<dbReference type="STRING" id="97972.A0A2V1EDY6"/>
<feature type="binding site" evidence="12">
    <location>
        <position position="62"/>
    </location>
    <ligand>
        <name>Mg(2+)</name>
        <dbReference type="ChEBI" id="CHEBI:18420"/>
        <label>1</label>
    </ligand>
</feature>
<sequence length="758" mass="81841">MSSPLPPDYLHKIYAGVLGKLIGVYLGRPFENWTYQDIASKLGSIKYYVHEQFNTPLVVIDDDVSGTFAFVRALHEHGANPDITSAEIGQTWLNQVIEKRTVFWWGGNGISTEHTVFNNLKHKGIVPPATGSIKTNGKTLAEQIGAQIFIDAWAMVAPGNPDLAAKLARAAAQVSHDGLAVDAAVLWAVMEAVAFTSRDVEVLLDTGLRYVPQDSELRPLVADVRAWAKEDADWKVTRQKIEDKYGYQHYGGICHMIPNHGIMILALLYGGHSFSLAMHIINTCGWDTDCNSGNVGCLVAIMHGLEAFESDGGDGERLDWRGPLADRALISAADGGYSINDAVRITYDLADLACRLVGEKPLPPPAGGAQWHFSLPGSVQGFRATQGKDLVTVRQGVAEDGESALGIHLTLLTKDNTSSSSSLPIEVLTQTFTPADALAVKRDYEMMASPLVFPSQTLEAKVSSASETFGETTVVLRLKAYDYNDKLITIDGPSVLLFPGVTKQIEWKVPINLQNQPIAFLGLAVTSPPSPSSNGSGSGSGSGTIWLHNLKISGTPSTTFVRPPHRSGPGLESIGSSMWRNSWVDSVDKVQNFGPSFHLAQDAGEGLFYTGTSVWKDYTVVAQDFMVNLGREAGHHGVAVRIQGISRFYAGVVFRGDEEGSTQGGEGEGRFGILKARDGKRSLHASVPFDWETDVRYTIAVDVQGSVIRARLGHVEITWEDDDNYPYSYQSGAAGLLLSEGSISAESLSIMTCVSSGL</sequence>
<evidence type="ECO:0000256" key="4">
    <source>
        <dbReference type="ARBA" id="ARBA00041057"/>
    </source>
</evidence>
<evidence type="ECO:0000256" key="3">
    <source>
        <dbReference type="ARBA" id="ARBA00022801"/>
    </source>
</evidence>
<dbReference type="EC" id="3.2.1.143" evidence="2"/>
<dbReference type="InterPro" id="IPR036705">
    <property type="entry name" value="Ribosyl_crysJ1_sf"/>
</dbReference>
<keyword evidence="12" id="KW-0460">Magnesium</keyword>
<name>A0A2V1EDY6_9PLEO</name>